<keyword evidence="13" id="KW-1185">Reference proteome</keyword>
<evidence type="ECO:0000256" key="6">
    <source>
        <dbReference type="ARBA" id="ARBA00022827"/>
    </source>
</evidence>
<comment type="catalytic activity">
    <reaction evidence="9">
        <text>D-arabinono-1,4-lactone + O2 = dehydro-D-arabinono-1,4-lactone + H2O2 + H(+)</text>
        <dbReference type="Rhea" id="RHEA:23756"/>
        <dbReference type="ChEBI" id="CHEBI:15378"/>
        <dbReference type="ChEBI" id="CHEBI:15379"/>
        <dbReference type="ChEBI" id="CHEBI:16240"/>
        <dbReference type="ChEBI" id="CHEBI:16292"/>
        <dbReference type="ChEBI" id="CHEBI:58277"/>
        <dbReference type="EC" id="1.1.3.37"/>
    </reaction>
</comment>
<evidence type="ECO:0000256" key="2">
    <source>
        <dbReference type="ARBA" id="ARBA00005083"/>
    </source>
</evidence>
<protein>
    <recommendedName>
        <fullName evidence="4 9">D-arabinono-1,4-lactone oxidase</fullName>
        <shortName evidence="9">ALO</shortName>
        <ecNumber evidence="4 9">1.1.3.37</ecNumber>
    </recommendedName>
    <alternativeName>
        <fullName evidence="8 9">L-galactono-gamma-lactone oxidase</fullName>
    </alternativeName>
</protein>
<dbReference type="InterPro" id="IPR016167">
    <property type="entry name" value="FAD-bd_PCMH_sub1"/>
</dbReference>
<reference evidence="12" key="1">
    <citation type="submission" date="2023-03" db="EMBL/GenBank/DDBJ databases">
        <title>Emydomyces testavorans Genome Sequence.</title>
        <authorList>
            <person name="Hoyer L."/>
        </authorList>
    </citation>
    <scope>NUCLEOTIDE SEQUENCE</scope>
    <source>
        <strain evidence="12">16-2883</strain>
    </source>
</reference>
<comment type="similarity">
    <text evidence="3 9">Belongs to the oxygen-dependent FAD-linked oxidoreductase family.</text>
</comment>
<dbReference type="InterPro" id="IPR016169">
    <property type="entry name" value="FAD-bd_PCMH_sub2"/>
</dbReference>
<dbReference type="PANTHER" id="PTHR43762:SF1">
    <property type="entry name" value="D-ARABINONO-1,4-LACTONE OXIDASE"/>
    <property type="match status" value="1"/>
</dbReference>
<comment type="pathway">
    <text evidence="2 9">Cofactor biosynthesis; D-erythroascorbate biosynthesis; dehydro-D-arabinono-1,4-lactone from D-arabinose: step 2/2.</text>
</comment>
<dbReference type="PANTHER" id="PTHR43762">
    <property type="entry name" value="L-GULONOLACTONE OXIDASE"/>
    <property type="match status" value="1"/>
</dbReference>
<keyword evidence="6 9" id="KW-0274">FAD</keyword>
<dbReference type="Pfam" id="PF01565">
    <property type="entry name" value="FAD_binding_4"/>
    <property type="match status" value="1"/>
</dbReference>
<dbReference type="InterPro" id="IPR006093">
    <property type="entry name" value="Oxy_OxRdtase_FAD_BS"/>
</dbReference>
<comment type="cofactor">
    <cofactor evidence="1 9">
        <name>FAD</name>
        <dbReference type="ChEBI" id="CHEBI:57692"/>
    </cofactor>
</comment>
<evidence type="ECO:0000256" key="5">
    <source>
        <dbReference type="ARBA" id="ARBA00022630"/>
    </source>
</evidence>
<dbReference type="GO" id="GO:0003885">
    <property type="term" value="F:D-arabinono-1,4-lactone oxidase activity"/>
    <property type="evidence" value="ECO:0007669"/>
    <property type="project" value="UniProtKB-UniRule"/>
</dbReference>
<feature type="compositionally biased region" description="Basic and acidic residues" evidence="10">
    <location>
        <begin position="528"/>
        <end position="542"/>
    </location>
</feature>
<evidence type="ECO:0000256" key="1">
    <source>
        <dbReference type="ARBA" id="ARBA00001974"/>
    </source>
</evidence>
<name>A0AAF0IE91_9EURO</name>
<evidence type="ECO:0000259" key="11">
    <source>
        <dbReference type="PROSITE" id="PS51387"/>
    </source>
</evidence>
<evidence type="ECO:0000313" key="13">
    <source>
        <dbReference type="Proteomes" id="UP001219355"/>
    </source>
</evidence>
<dbReference type="SUPFAM" id="SSF56176">
    <property type="entry name" value="FAD-binding/transporter-associated domain-like"/>
    <property type="match status" value="1"/>
</dbReference>
<keyword evidence="9" id="KW-0496">Mitochondrion</keyword>
<dbReference type="NCBIfam" id="TIGR01678">
    <property type="entry name" value="FAD_lactone_ox"/>
    <property type="match status" value="1"/>
</dbReference>
<keyword evidence="7 9" id="KW-0560">Oxidoreductase</keyword>
<dbReference type="AlphaFoldDB" id="A0AAF0IE91"/>
<evidence type="ECO:0000256" key="8">
    <source>
        <dbReference type="ARBA" id="ARBA00033418"/>
    </source>
</evidence>
<evidence type="ECO:0000256" key="10">
    <source>
        <dbReference type="SAM" id="MobiDB-lite"/>
    </source>
</evidence>
<dbReference type="GO" id="GO:0031966">
    <property type="term" value="C:mitochondrial membrane"/>
    <property type="evidence" value="ECO:0007669"/>
    <property type="project" value="UniProtKB-SubCell"/>
</dbReference>
<dbReference type="EMBL" id="CP120627">
    <property type="protein sequence ID" value="WEW54835.1"/>
    <property type="molecule type" value="Genomic_DNA"/>
</dbReference>
<dbReference type="Gene3D" id="3.30.465.10">
    <property type="match status" value="1"/>
</dbReference>
<dbReference type="PROSITE" id="PS51387">
    <property type="entry name" value="FAD_PCMH"/>
    <property type="match status" value="1"/>
</dbReference>
<dbReference type="InterPro" id="IPR036318">
    <property type="entry name" value="FAD-bd_PCMH-like_sf"/>
</dbReference>
<dbReference type="Proteomes" id="UP001219355">
    <property type="component" value="Chromosome 1"/>
</dbReference>
<keyword evidence="5 9" id="KW-0285">Flavoprotein</keyword>
<dbReference type="GO" id="GO:0071949">
    <property type="term" value="F:FAD binding"/>
    <property type="evidence" value="ECO:0007669"/>
    <property type="project" value="UniProtKB-UniRule"/>
</dbReference>
<sequence length="585" mass="66043">MDGLLDPQVSYELSKLDPEVPFRATKAHLHHTWAKTFYSRPELYIQPESVAEIQKIVTLARRCRRRLVTVGSGHSPSDLTCTSSWIVNLDNFRRLLSFSSETGVVSVESGIRLWQLGDELEQRGLMLPNLGSIDSQSIAGVISTGTHGSSLRFGLLSDSVQSLSIMLANGQVVSCSRTNNSSLFRAALLSLGALGIITEITIQAVPTFNIAWNQTLKSLPEVLEDWDSELWTSSEYVRVWWLPYLKRAVVWRADKTELPLRKPPSNFYGGRFGNAIYHNLLYLANYLPRMLPWVEWFIFGMQYGFKPGKYVTEAVEPGRTGLLMNCLYSQFVNEWAIPLEKGPEAITRLSAWLNGDTKTANIPFSPKNVWVHCPIEVRVSDTSKSEAPRPYLDQTNRSGPTLYLNATLYRPHLRDPPCTERYYEAFEWLMRDLGGRPHWAKNFSQKLTPVDFREMYGTHLEEWLRVRNEADPDGMFLGEWHRRTLLPPQRTGSDRSAFPLSEREQGRQRFGICGAGDGVEWIGERSWPHSKARDGESEEGHKFGAISTPSPPATATSEESFDYLARGEASIMGSSSFSGPDSSHL</sequence>
<evidence type="ECO:0000256" key="4">
    <source>
        <dbReference type="ARBA" id="ARBA00013136"/>
    </source>
</evidence>
<dbReference type="InterPro" id="IPR030654">
    <property type="entry name" value="Sugar_lactone_oxidase"/>
</dbReference>
<dbReference type="InterPro" id="IPR006094">
    <property type="entry name" value="Oxid_FAD_bind_N"/>
</dbReference>
<accession>A0AAF0IE91</accession>
<dbReference type="EC" id="1.1.3.37" evidence="4 9"/>
<feature type="region of interest" description="Disordered" evidence="10">
    <location>
        <begin position="528"/>
        <end position="560"/>
    </location>
</feature>
<evidence type="ECO:0000256" key="3">
    <source>
        <dbReference type="ARBA" id="ARBA00005466"/>
    </source>
</evidence>
<gene>
    <name evidence="12" type="primary">ALO1</name>
    <name evidence="12" type="ORF">PRK78_000260</name>
</gene>
<feature type="domain" description="FAD-binding PCMH-type" evidence="11">
    <location>
        <begin position="37"/>
        <end position="207"/>
    </location>
</feature>
<comment type="subcellular location">
    <subcellularLocation>
        <location evidence="9">Mitochondrion membrane</location>
    </subcellularLocation>
</comment>
<proteinExistence type="inferred from homology"/>
<dbReference type="InterPro" id="IPR007173">
    <property type="entry name" value="ALO_C"/>
</dbReference>
<dbReference type="Gene3D" id="3.30.70.2520">
    <property type="match status" value="1"/>
</dbReference>
<evidence type="ECO:0000313" key="12">
    <source>
        <dbReference type="EMBL" id="WEW54835.1"/>
    </source>
</evidence>
<evidence type="ECO:0000256" key="9">
    <source>
        <dbReference type="RuleBase" id="RU367158"/>
    </source>
</evidence>
<dbReference type="Gene3D" id="3.30.43.10">
    <property type="entry name" value="Uridine Diphospho-n-acetylenolpyruvylglucosamine Reductase, domain 2"/>
    <property type="match status" value="1"/>
</dbReference>
<organism evidence="12 13">
    <name type="scientific">Emydomyces testavorans</name>
    <dbReference type="NCBI Taxonomy" id="2070801"/>
    <lineage>
        <taxon>Eukaryota</taxon>
        <taxon>Fungi</taxon>
        <taxon>Dikarya</taxon>
        <taxon>Ascomycota</taxon>
        <taxon>Pezizomycotina</taxon>
        <taxon>Eurotiomycetes</taxon>
        <taxon>Eurotiomycetidae</taxon>
        <taxon>Onygenales</taxon>
        <taxon>Nannizziopsiaceae</taxon>
        <taxon>Emydomyces</taxon>
    </lineage>
</organism>
<evidence type="ECO:0000256" key="7">
    <source>
        <dbReference type="ARBA" id="ARBA00023002"/>
    </source>
</evidence>
<dbReference type="InterPro" id="IPR016166">
    <property type="entry name" value="FAD-bd_PCMH"/>
</dbReference>
<dbReference type="PROSITE" id="PS00862">
    <property type="entry name" value="OX2_COVAL_FAD"/>
    <property type="match status" value="1"/>
</dbReference>
<dbReference type="InterPro" id="IPR010031">
    <property type="entry name" value="FAD_lactone_oxidase-like"/>
</dbReference>
<dbReference type="Pfam" id="PF04030">
    <property type="entry name" value="ALO"/>
    <property type="match status" value="1"/>
</dbReference>